<dbReference type="EMBL" id="LAZR01051016">
    <property type="protein sequence ID" value="KKK86072.1"/>
    <property type="molecule type" value="Genomic_DNA"/>
</dbReference>
<proteinExistence type="predicted"/>
<name>A0A0F8YX97_9ZZZZ</name>
<reference evidence="1" key="1">
    <citation type="journal article" date="2015" name="Nature">
        <title>Complex archaea that bridge the gap between prokaryotes and eukaryotes.</title>
        <authorList>
            <person name="Spang A."/>
            <person name="Saw J.H."/>
            <person name="Jorgensen S.L."/>
            <person name="Zaremba-Niedzwiedzka K."/>
            <person name="Martijn J."/>
            <person name="Lind A.E."/>
            <person name="van Eijk R."/>
            <person name="Schleper C."/>
            <person name="Guy L."/>
            <person name="Ettema T.J."/>
        </authorList>
    </citation>
    <scope>NUCLEOTIDE SEQUENCE</scope>
</reference>
<accession>A0A0F8YX97</accession>
<comment type="caution">
    <text evidence="1">The sequence shown here is derived from an EMBL/GenBank/DDBJ whole genome shotgun (WGS) entry which is preliminary data.</text>
</comment>
<protein>
    <submittedName>
        <fullName evidence="1">Uncharacterized protein</fullName>
    </submittedName>
</protein>
<sequence length="98" mass="11007">MDPLATPKGKMVKLSDGNEYQFPPMNLTVMADLEEAFDCDIEEVMGKLAKRSSTNLRKMLWVLLQYDYPEMTLKEAGQLVLIPALKEVSKEILSVLSG</sequence>
<dbReference type="AlphaFoldDB" id="A0A0F8YX97"/>
<evidence type="ECO:0000313" key="1">
    <source>
        <dbReference type="EMBL" id="KKK86072.1"/>
    </source>
</evidence>
<organism evidence="1">
    <name type="scientific">marine sediment metagenome</name>
    <dbReference type="NCBI Taxonomy" id="412755"/>
    <lineage>
        <taxon>unclassified sequences</taxon>
        <taxon>metagenomes</taxon>
        <taxon>ecological metagenomes</taxon>
    </lineage>
</organism>
<gene>
    <name evidence="1" type="ORF">LCGC14_2766900</name>
</gene>